<dbReference type="EMBL" id="JBHLYQ010000061">
    <property type="protein sequence ID" value="MFC0081985.1"/>
    <property type="molecule type" value="Genomic_DNA"/>
</dbReference>
<name>A0ABV6C2S1_9ACTN</name>
<protein>
    <submittedName>
        <fullName evidence="2">PaaX family transcriptional regulator</fullName>
    </submittedName>
</protein>
<dbReference type="PANTHER" id="PTHR30319:SF1">
    <property type="entry name" value="TRANSCRIPTIONAL REPRESSOR PAAX"/>
    <property type="match status" value="1"/>
</dbReference>
<comment type="caution">
    <text evidence="2">The sequence shown here is derived from an EMBL/GenBank/DDBJ whole genome shotgun (WGS) entry which is preliminary data.</text>
</comment>
<dbReference type="Gene3D" id="1.10.10.10">
    <property type="entry name" value="Winged helix-like DNA-binding domain superfamily/Winged helix DNA-binding domain"/>
    <property type="match status" value="1"/>
</dbReference>
<feature type="non-terminal residue" evidence="2">
    <location>
        <position position="114"/>
    </location>
</feature>
<dbReference type="InterPro" id="IPR036390">
    <property type="entry name" value="WH_DNA-bd_sf"/>
</dbReference>
<organism evidence="2 3">
    <name type="scientific">Aciditerrimonas ferrireducens</name>
    <dbReference type="NCBI Taxonomy" id="667306"/>
    <lineage>
        <taxon>Bacteria</taxon>
        <taxon>Bacillati</taxon>
        <taxon>Actinomycetota</taxon>
        <taxon>Acidimicrobiia</taxon>
        <taxon>Acidimicrobiales</taxon>
        <taxon>Acidimicrobiaceae</taxon>
        <taxon>Aciditerrimonas</taxon>
    </lineage>
</organism>
<evidence type="ECO:0000313" key="2">
    <source>
        <dbReference type="EMBL" id="MFC0081985.1"/>
    </source>
</evidence>
<gene>
    <name evidence="2" type="ORF">ACFFRE_07465</name>
</gene>
<proteinExistence type="predicted"/>
<dbReference type="PANTHER" id="PTHR30319">
    <property type="entry name" value="PHENYLACETIC ACID REGULATOR-RELATED TRANSCRIPTIONAL REPRESSOR"/>
    <property type="match status" value="1"/>
</dbReference>
<feature type="domain" description="Transcriptional repressor PaaX-like N-terminal" evidence="1">
    <location>
        <begin position="14"/>
        <end position="79"/>
    </location>
</feature>
<keyword evidence="3" id="KW-1185">Reference proteome</keyword>
<evidence type="ECO:0000313" key="3">
    <source>
        <dbReference type="Proteomes" id="UP001589788"/>
    </source>
</evidence>
<evidence type="ECO:0000259" key="1">
    <source>
        <dbReference type="Pfam" id="PF07848"/>
    </source>
</evidence>
<dbReference type="InterPro" id="IPR036388">
    <property type="entry name" value="WH-like_DNA-bd_sf"/>
</dbReference>
<dbReference type="InterPro" id="IPR012906">
    <property type="entry name" value="PaaX-like_N"/>
</dbReference>
<dbReference type="Proteomes" id="UP001589788">
    <property type="component" value="Unassembled WGS sequence"/>
</dbReference>
<sequence length="114" mass="12552">MEPAQQHGLGSRSARAYLLTVLGELVLPRGGAVWTQTLLEALGLLEVDPRAARQAVNRAAGKGLLAPERHGRRTRWHLTPAATALLTEGTERIYSLHRGRRRWDGRLVLCLVAT</sequence>
<accession>A0ABV6C2S1</accession>
<dbReference type="Pfam" id="PF07848">
    <property type="entry name" value="PaaX"/>
    <property type="match status" value="1"/>
</dbReference>
<reference evidence="2 3" key="1">
    <citation type="submission" date="2024-09" db="EMBL/GenBank/DDBJ databases">
        <authorList>
            <person name="Sun Q."/>
            <person name="Mori K."/>
        </authorList>
    </citation>
    <scope>NUCLEOTIDE SEQUENCE [LARGE SCALE GENOMIC DNA]</scope>
    <source>
        <strain evidence="2 3">JCM 15389</strain>
    </source>
</reference>
<dbReference type="SUPFAM" id="SSF46785">
    <property type="entry name" value="Winged helix' DNA-binding domain"/>
    <property type="match status" value="1"/>
</dbReference>